<evidence type="ECO:0000313" key="3">
    <source>
        <dbReference type="EMBL" id="CAD8410366.1"/>
    </source>
</evidence>
<dbReference type="Pfam" id="PF06966">
    <property type="entry name" value="DUF1295"/>
    <property type="match status" value="1"/>
</dbReference>
<gene>
    <name evidence="3" type="ORF">PINE0816_LOCUS6489</name>
</gene>
<name>A0A7S0GDF9_9STRA</name>
<dbReference type="InterPro" id="IPR010721">
    <property type="entry name" value="UstE-like"/>
</dbReference>
<feature type="transmembrane region" description="Helical" evidence="1">
    <location>
        <begin position="331"/>
        <end position="351"/>
    </location>
</feature>
<dbReference type="Gene3D" id="1.20.120.1630">
    <property type="match status" value="1"/>
</dbReference>
<proteinExistence type="predicted"/>
<dbReference type="AlphaFoldDB" id="A0A7S0GDF9"/>
<organism evidence="3">
    <name type="scientific">Proboscia inermis</name>
    <dbReference type="NCBI Taxonomy" id="420281"/>
    <lineage>
        <taxon>Eukaryota</taxon>
        <taxon>Sar</taxon>
        <taxon>Stramenopiles</taxon>
        <taxon>Ochrophyta</taxon>
        <taxon>Bacillariophyta</taxon>
        <taxon>Coscinodiscophyceae</taxon>
        <taxon>Rhizosoleniophycidae</taxon>
        <taxon>Rhizosoleniales</taxon>
        <taxon>Rhizosoleniaceae</taxon>
        <taxon>Proboscia</taxon>
    </lineage>
</organism>
<dbReference type="GO" id="GO:0016020">
    <property type="term" value="C:membrane"/>
    <property type="evidence" value="ECO:0007669"/>
    <property type="project" value="TreeGrafter"/>
</dbReference>
<feature type="chain" id="PRO_5030605400" description="Steroid 5-alpha reductase C-terminal domain-containing protein" evidence="2">
    <location>
        <begin position="26"/>
        <end position="385"/>
    </location>
</feature>
<evidence type="ECO:0008006" key="4">
    <source>
        <dbReference type="Google" id="ProtNLM"/>
    </source>
</evidence>
<dbReference type="PANTHER" id="PTHR32251:SF15">
    <property type="entry name" value="3-OXO-5-ALPHA-STEROID 4-DEHYDROGENASE (DUF1295)"/>
    <property type="match status" value="1"/>
</dbReference>
<protein>
    <recommendedName>
        <fullName evidence="4">Steroid 5-alpha reductase C-terminal domain-containing protein</fullName>
    </recommendedName>
</protein>
<feature type="transmembrane region" description="Helical" evidence="1">
    <location>
        <begin position="217"/>
        <end position="239"/>
    </location>
</feature>
<keyword evidence="1" id="KW-1133">Transmembrane helix</keyword>
<feature type="transmembrane region" description="Helical" evidence="1">
    <location>
        <begin position="254"/>
        <end position="271"/>
    </location>
</feature>
<feature type="transmembrane region" description="Helical" evidence="1">
    <location>
        <begin position="308"/>
        <end position="325"/>
    </location>
</feature>
<keyword evidence="2" id="KW-0732">Signal</keyword>
<feature type="transmembrane region" description="Helical" evidence="1">
    <location>
        <begin position="140"/>
        <end position="164"/>
    </location>
</feature>
<reference evidence="3" key="1">
    <citation type="submission" date="2021-01" db="EMBL/GenBank/DDBJ databases">
        <authorList>
            <person name="Corre E."/>
            <person name="Pelletier E."/>
            <person name="Niang G."/>
            <person name="Scheremetjew M."/>
            <person name="Finn R."/>
            <person name="Kale V."/>
            <person name="Holt S."/>
            <person name="Cochrane G."/>
            <person name="Meng A."/>
            <person name="Brown T."/>
            <person name="Cohen L."/>
        </authorList>
    </citation>
    <scope>NUCLEOTIDE SEQUENCE</scope>
    <source>
        <strain evidence="3">CCAP1064/1</strain>
    </source>
</reference>
<accession>A0A7S0GDF9</accession>
<dbReference type="PANTHER" id="PTHR32251">
    <property type="entry name" value="3-OXO-5-ALPHA-STEROID 4-DEHYDROGENASE"/>
    <property type="match status" value="1"/>
</dbReference>
<feature type="transmembrane region" description="Helical" evidence="1">
    <location>
        <begin position="113"/>
        <end position="133"/>
    </location>
</feature>
<feature type="signal peptide" evidence="2">
    <location>
        <begin position="1"/>
        <end position="25"/>
    </location>
</feature>
<sequence length="385" mass="41959">MKVCRSRQCLAIYVLTLSMLQRGYCLQGPSSKIKLQSCDIECKKDLRLLDNAESLLQGLRGGGEEESEYLAEKNELKNEAISNELSSPIKFLSVLISGILGVIKSNLSTGSSVVGFASLVAVSASALIPLAIIHQSYSFTVGYGASVAAMSLALLYAFSVPSLLSAIKLKSSPALLANFCLLYGIRLTSFLLLRNWNSPVRREQIKSKDTSSKLKRIPSALSISIFYAFMVSPVYFALFYENKISLSGSVLEKVQWVGVGLAFLGLSLEAISDLHKYIVKRNNNAEYGGSVFVGPTGGAYALCRHPNYLGEMLFWSGVYLGGSVVSIQKSIGGWACGTIGLYGITLIMRMASKRLDEKQNNIYGGQPKYEEWKARVKASLIPFSE</sequence>
<evidence type="ECO:0000256" key="2">
    <source>
        <dbReference type="SAM" id="SignalP"/>
    </source>
</evidence>
<keyword evidence="1" id="KW-0812">Transmembrane</keyword>
<evidence type="ECO:0000256" key="1">
    <source>
        <dbReference type="SAM" id="Phobius"/>
    </source>
</evidence>
<keyword evidence="1" id="KW-0472">Membrane</keyword>
<dbReference type="PROSITE" id="PS50244">
    <property type="entry name" value="S5A_REDUCTASE"/>
    <property type="match status" value="1"/>
</dbReference>
<dbReference type="EMBL" id="HBEL01013617">
    <property type="protein sequence ID" value="CAD8410366.1"/>
    <property type="molecule type" value="Transcribed_RNA"/>
</dbReference>
<feature type="transmembrane region" description="Helical" evidence="1">
    <location>
        <begin position="176"/>
        <end position="196"/>
    </location>
</feature>